<name>A0A853KXM5_9PROT</name>
<protein>
    <recommendedName>
        <fullName evidence="3">PAS domain-containing protein</fullName>
    </recommendedName>
</protein>
<comment type="caution">
    <text evidence="1">The sequence shown here is derived from an EMBL/GenBank/DDBJ whole genome shotgun (WGS) entry which is preliminary data.</text>
</comment>
<dbReference type="Proteomes" id="UP000094009">
    <property type="component" value="Unassembled WGS sequence"/>
</dbReference>
<dbReference type="EMBL" id="JPVZ01000009">
    <property type="protein sequence ID" value="OAZ08476.1"/>
    <property type="molecule type" value="Genomic_DNA"/>
</dbReference>
<gene>
    <name evidence="1" type="ORF">TH4_17695</name>
</gene>
<dbReference type="RefSeq" id="WP_064782071.1">
    <property type="nucleotide sequence ID" value="NZ_JPVZ01000009.1"/>
</dbReference>
<accession>A0A853KXM5</accession>
<evidence type="ECO:0000313" key="1">
    <source>
        <dbReference type="EMBL" id="OAZ08476.1"/>
    </source>
</evidence>
<sequence length="161" mass="18808">MAYALEVRIPHLPDDTDYRVRAYVEIWWDAARNGQIPDRKRLNADVLSQWIDDICIYEFLPEKRDFIIRIDAPNIIAASGECYQGCSPRQIDLDFGTTVYPTLLEVIDTGKPAFHRVGHERMVWEEWLRIMLPVQTTDRAGKVIKQVFVTHFLYRGQSEPD</sequence>
<proteinExistence type="predicted"/>
<dbReference type="AlphaFoldDB" id="A0A853KXM5"/>
<evidence type="ECO:0000313" key="2">
    <source>
        <dbReference type="Proteomes" id="UP000094009"/>
    </source>
</evidence>
<organism evidence="1 2">
    <name type="scientific">Thalassospira tepidiphila MCCC 1A03514</name>
    <dbReference type="NCBI Taxonomy" id="1177930"/>
    <lineage>
        <taxon>Bacteria</taxon>
        <taxon>Pseudomonadati</taxon>
        <taxon>Pseudomonadota</taxon>
        <taxon>Alphaproteobacteria</taxon>
        <taxon>Rhodospirillales</taxon>
        <taxon>Thalassospiraceae</taxon>
        <taxon>Thalassospira</taxon>
    </lineage>
</organism>
<evidence type="ECO:0008006" key="3">
    <source>
        <dbReference type="Google" id="ProtNLM"/>
    </source>
</evidence>
<reference evidence="1 2" key="1">
    <citation type="submission" date="2014-07" db="EMBL/GenBank/DDBJ databases">
        <title>Draft genome sequence of Thalassospira tepidiphila 1-1B.</title>
        <authorList>
            <person name="Lai Q."/>
            <person name="Shao Z."/>
        </authorList>
    </citation>
    <scope>NUCLEOTIDE SEQUENCE [LARGE SCALE GENOMIC DNA]</scope>
    <source>
        <strain evidence="1 2">MCCC 1A03514</strain>
    </source>
</reference>